<evidence type="ECO:0000313" key="2">
    <source>
        <dbReference type="EMBL" id="MDF8266092.1"/>
    </source>
</evidence>
<reference evidence="2 3" key="1">
    <citation type="submission" date="2023-03" db="EMBL/GenBank/DDBJ databases">
        <title>YIM 133296 draft genome.</title>
        <authorList>
            <person name="Xiong L."/>
        </authorList>
    </citation>
    <scope>NUCLEOTIDE SEQUENCE [LARGE SCALE GENOMIC DNA]</scope>
    <source>
        <strain evidence="2 3">YIM 133296</strain>
    </source>
</reference>
<gene>
    <name evidence="2" type="ORF">P4R38_17725</name>
</gene>
<evidence type="ECO:0000256" key="1">
    <source>
        <dbReference type="SAM" id="MobiDB-lite"/>
    </source>
</evidence>
<comment type="caution">
    <text evidence="2">The sequence shown here is derived from an EMBL/GenBank/DDBJ whole genome shotgun (WGS) entry which is preliminary data.</text>
</comment>
<feature type="compositionally biased region" description="Acidic residues" evidence="1">
    <location>
        <begin position="279"/>
        <end position="291"/>
    </location>
</feature>
<name>A0ABT6CB17_9MICO</name>
<sequence>MTPPASAARALHDIMAQISQRVSTTSETPYHAWQKVAGCEVPSREFAVYHAEVLTLFGEVEASLLPLPRGTQERYAKYLPTWWDALARPRNDWAASASAFVAPEPLDMLASLADYLEERRGPDAAPRARRAEVLHTAVETMLHHVQQDDTLPTTVRDQIAADLKHVLWLLGKVDTFGVEHAVAATEKATGKILTLSATSGLARIKAIGAGLVTVLAVTACATGSVAAITSDVRETLGISQGDATDTHIEMVQNTVVEICEAHPPKELLPGKGQQTGGDEVVDAEIVDDDQP</sequence>
<protein>
    <submittedName>
        <fullName evidence="2">Uncharacterized protein</fullName>
    </submittedName>
</protein>
<proteinExistence type="predicted"/>
<feature type="region of interest" description="Disordered" evidence="1">
    <location>
        <begin position="263"/>
        <end position="291"/>
    </location>
</feature>
<keyword evidence="3" id="KW-1185">Reference proteome</keyword>
<dbReference type="EMBL" id="JAROAV010000049">
    <property type="protein sequence ID" value="MDF8266092.1"/>
    <property type="molecule type" value="Genomic_DNA"/>
</dbReference>
<dbReference type="RefSeq" id="WP_277193322.1">
    <property type="nucleotide sequence ID" value="NZ_JAROAV010000049.1"/>
</dbReference>
<evidence type="ECO:0000313" key="3">
    <source>
        <dbReference type="Proteomes" id="UP001528912"/>
    </source>
</evidence>
<organism evidence="2 3">
    <name type="scientific">Luteipulveratus flavus</name>
    <dbReference type="NCBI Taxonomy" id="3031728"/>
    <lineage>
        <taxon>Bacteria</taxon>
        <taxon>Bacillati</taxon>
        <taxon>Actinomycetota</taxon>
        <taxon>Actinomycetes</taxon>
        <taxon>Micrococcales</taxon>
        <taxon>Dermacoccaceae</taxon>
        <taxon>Luteipulveratus</taxon>
    </lineage>
</organism>
<dbReference type="Proteomes" id="UP001528912">
    <property type="component" value="Unassembled WGS sequence"/>
</dbReference>
<accession>A0ABT6CB17</accession>